<keyword evidence="2" id="KW-1185">Reference proteome</keyword>
<dbReference type="HOGENOM" id="CLU_1959709_0_0_1"/>
<evidence type="ECO:0000313" key="1">
    <source>
        <dbReference type="EMBL" id="EXK95633.1"/>
    </source>
</evidence>
<accession>X0CWF6</accession>
<reference evidence="1 2" key="1">
    <citation type="submission" date="2011-11" db="EMBL/GenBank/DDBJ databases">
        <title>The Genome Sequence of Fusarium oxysporum PHW815.</title>
        <authorList>
            <consortium name="The Broad Institute Genome Sequencing Platform"/>
            <person name="Ma L.-J."/>
            <person name="Gale L.R."/>
            <person name="Schwartz D.C."/>
            <person name="Zhou S."/>
            <person name="Corby-Kistler H."/>
            <person name="Young S.K."/>
            <person name="Zeng Q."/>
            <person name="Gargeya S."/>
            <person name="Fitzgerald M."/>
            <person name="Haas B."/>
            <person name="Abouelleil A."/>
            <person name="Alvarado L."/>
            <person name="Arachchi H.M."/>
            <person name="Berlin A."/>
            <person name="Brown A."/>
            <person name="Chapman S.B."/>
            <person name="Chen Z."/>
            <person name="Dunbar C."/>
            <person name="Freedman E."/>
            <person name="Gearin G."/>
            <person name="Goldberg J."/>
            <person name="Griggs A."/>
            <person name="Gujja S."/>
            <person name="Heiman D."/>
            <person name="Howarth C."/>
            <person name="Larson L."/>
            <person name="Lui A."/>
            <person name="MacDonald P.J.P."/>
            <person name="Montmayeur A."/>
            <person name="Murphy C."/>
            <person name="Neiman D."/>
            <person name="Pearson M."/>
            <person name="Priest M."/>
            <person name="Roberts A."/>
            <person name="Saif S."/>
            <person name="Shea T."/>
            <person name="Shenoy N."/>
            <person name="Sisk P."/>
            <person name="Stolte C."/>
            <person name="Sykes S."/>
            <person name="Wortman J."/>
            <person name="Nusbaum C."/>
            <person name="Birren B."/>
        </authorList>
    </citation>
    <scope>NUCLEOTIDE SEQUENCE [LARGE SCALE GENOMIC DNA]</scope>
    <source>
        <strain evidence="1 2">54005</strain>
    </source>
</reference>
<dbReference type="EMBL" id="JH658366">
    <property type="protein sequence ID" value="EXK95633.1"/>
    <property type="molecule type" value="Genomic_DNA"/>
</dbReference>
<protein>
    <submittedName>
        <fullName evidence="1">Uncharacterized protein</fullName>
    </submittedName>
</protein>
<dbReference type="Proteomes" id="UP000030663">
    <property type="component" value="Unassembled WGS sequence"/>
</dbReference>
<evidence type="ECO:0000313" key="2">
    <source>
        <dbReference type="Proteomes" id="UP000030663"/>
    </source>
</evidence>
<gene>
    <name evidence="1" type="ORF">FOQG_04183</name>
</gene>
<proteinExistence type="predicted"/>
<sequence>MRERLKIQRVFTSTAANLKGTEEVVFMRVLPLLNYDHRLVFFVALDSDDMVRRVKIQLAAIISTDVHKLVKSNVSEPLDPDGKEAGVILNSCLGYCSDLALSGTLWMVLGLWKRFVVPSSKGRDNAPC</sequence>
<dbReference type="OrthoDB" id="5035669at2759"/>
<organism evidence="1 2">
    <name type="scientific">Fusarium oxysporum f. sp. raphani 54005</name>
    <dbReference type="NCBI Taxonomy" id="1089458"/>
    <lineage>
        <taxon>Eukaryota</taxon>
        <taxon>Fungi</taxon>
        <taxon>Dikarya</taxon>
        <taxon>Ascomycota</taxon>
        <taxon>Pezizomycotina</taxon>
        <taxon>Sordariomycetes</taxon>
        <taxon>Hypocreomycetidae</taxon>
        <taxon>Hypocreales</taxon>
        <taxon>Nectriaceae</taxon>
        <taxon>Fusarium</taxon>
        <taxon>Fusarium oxysporum species complex</taxon>
    </lineage>
</organism>
<dbReference type="AlphaFoldDB" id="X0CWF6"/>
<name>X0CWF6_FUSOX</name>